<feature type="coiled-coil region" evidence="1">
    <location>
        <begin position="111"/>
        <end position="166"/>
    </location>
</feature>
<name>A0A218YTE2_9HELO</name>
<keyword evidence="1" id="KW-0175">Coiled coil</keyword>
<feature type="compositionally biased region" description="Polar residues" evidence="2">
    <location>
        <begin position="19"/>
        <end position="30"/>
    </location>
</feature>
<gene>
    <name evidence="3" type="ORF">B2J93_2270</name>
</gene>
<dbReference type="AlphaFoldDB" id="A0A218YTE2"/>
<organism evidence="3 4">
    <name type="scientific">Diplocarpon coronariae</name>
    <dbReference type="NCBI Taxonomy" id="2795749"/>
    <lineage>
        <taxon>Eukaryota</taxon>
        <taxon>Fungi</taxon>
        <taxon>Dikarya</taxon>
        <taxon>Ascomycota</taxon>
        <taxon>Pezizomycotina</taxon>
        <taxon>Leotiomycetes</taxon>
        <taxon>Helotiales</taxon>
        <taxon>Drepanopezizaceae</taxon>
        <taxon>Diplocarpon</taxon>
    </lineage>
</organism>
<feature type="compositionally biased region" description="Basic and acidic residues" evidence="2">
    <location>
        <begin position="34"/>
        <end position="53"/>
    </location>
</feature>
<dbReference type="InParanoid" id="A0A218YTE2"/>
<reference evidence="3 4" key="1">
    <citation type="submission" date="2017-04" db="EMBL/GenBank/DDBJ databases">
        <title>Draft genome sequence of Marssonina coronaria NL1: causal agent of apple blotch.</title>
        <authorList>
            <person name="Cheng Q."/>
        </authorList>
    </citation>
    <scope>NUCLEOTIDE SEQUENCE [LARGE SCALE GENOMIC DNA]</scope>
    <source>
        <strain evidence="3 4">NL1</strain>
    </source>
</reference>
<evidence type="ECO:0000313" key="4">
    <source>
        <dbReference type="Proteomes" id="UP000242519"/>
    </source>
</evidence>
<accession>A0A218YTE2</accession>
<feature type="region of interest" description="Disordered" evidence="2">
    <location>
        <begin position="1"/>
        <end position="56"/>
    </location>
</feature>
<proteinExistence type="predicted"/>
<comment type="caution">
    <text evidence="3">The sequence shown here is derived from an EMBL/GenBank/DDBJ whole genome shotgun (WGS) entry which is preliminary data.</text>
</comment>
<dbReference type="EMBL" id="MZNU01000391">
    <property type="protein sequence ID" value="OWO98535.1"/>
    <property type="molecule type" value="Genomic_DNA"/>
</dbReference>
<evidence type="ECO:0000256" key="1">
    <source>
        <dbReference type="SAM" id="Coils"/>
    </source>
</evidence>
<dbReference type="OrthoDB" id="3559038at2759"/>
<dbReference type="Proteomes" id="UP000242519">
    <property type="component" value="Unassembled WGS sequence"/>
</dbReference>
<protein>
    <submittedName>
        <fullName evidence="3">Copper resistance B</fullName>
    </submittedName>
</protein>
<feature type="compositionally biased region" description="Polar residues" evidence="2">
    <location>
        <begin position="1"/>
        <end position="10"/>
    </location>
</feature>
<evidence type="ECO:0000256" key="2">
    <source>
        <dbReference type="SAM" id="MobiDB-lite"/>
    </source>
</evidence>
<sequence length="728" mass="82042">MSSLSKSTVSEPKPADNVLQVSPLTSTSASAPIKSEKPPREPKSAREHVKEATSKLSNSNKITALDVWRKDRERKWDTLARWSGDDLFPYSDIFSPSVDKTSRKYDGKLHLLKLQGEIQKLDALLAEENVKFEKMQENILPLNLQLEELTKEASNSAAILEAKKSEISELEAFIDIDSSAQISAADSLKARKAELKISKLRGELLEIEIKTIETGIALDLKNAEIEAEAKPVREAGSILATKQYGAVLLKEDYKKAFLVWYDEFGDECSSSGHIEDGSTASNSTKAEEEVLFGESKEELVAALAEVESLSNQNIVLVAATKADADKLATLKAAENEIKSENTRLSGRIDILEKDIYNLRSNVKASQEKIDVLKTAEVTSKNEKISTANHVKLLEKRILDLNSDASADRELIATLNRQIMGTRNRAHELEKEFGAWKADAACVVTKSHVKGLYDEIDALRAREVYYQSVSSFNDENLLEENDKKITALDAALTSANTEQVRKKNTPDKTVSIAAFTQKEHESSEKKLKSVIKSLKYELACKKPLWIIGQKVRTRHNIQQMRNKWGAQFNFNQHTFNEGYECVNSGKAVADATLYQDDAIYKRNQRDYEEIYGVPAMVVLKYRNFGIFIQILNMGVDMKVYSPGGVPSASFLASFEMVLNRLSPSFKIASDREFIKDPELVEAFRHMCKQRSEVYYTTEYTRRTTLEHTWEEPAWIDRGYEGDHFDHYAE</sequence>
<evidence type="ECO:0000313" key="3">
    <source>
        <dbReference type="EMBL" id="OWO98535.1"/>
    </source>
</evidence>
<keyword evidence="4" id="KW-1185">Reference proteome</keyword>